<dbReference type="Pfam" id="PF11443">
    <property type="entry name" value="DUF2828"/>
    <property type="match status" value="2"/>
</dbReference>
<dbReference type="InterPro" id="IPR058580">
    <property type="entry name" value="DUF2828"/>
</dbReference>
<feature type="region of interest" description="Disordered" evidence="1">
    <location>
        <begin position="826"/>
        <end position="862"/>
    </location>
</feature>
<evidence type="ECO:0000259" key="2">
    <source>
        <dbReference type="Pfam" id="PF11443"/>
    </source>
</evidence>
<dbReference type="Proteomes" id="UP001224775">
    <property type="component" value="Unassembled WGS sequence"/>
</dbReference>
<dbReference type="EMBL" id="JATAAI010000005">
    <property type="protein sequence ID" value="KAK1745734.1"/>
    <property type="molecule type" value="Genomic_DNA"/>
</dbReference>
<dbReference type="PANTHER" id="PTHR31373">
    <property type="entry name" value="OS06G0652100 PROTEIN"/>
    <property type="match status" value="1"/>
</dbReference>
<evidence type="ECO:0000313" key="4">
    <source>
        <dbReference type="EMBL" id="KAK1745734.1"/>
    </source>
</evidence>
<dbReference type="InterPro" id="IPR011205">
    <property type="entry name" value="UCP015417_vWA"/>
</dbReference>
<feature type="compositionally biased region" description="Polar residues" evidence="1">
    <location>
        <begin position="850"/>
        <end position="862"/>
    </location>
</feature>
<proteinExistence type="predicted"/>
<dbReference type="Pfam" id="PF25043">
    <property type="entry name" value="DUF7788"/>
    <property type="match status" value="1"/>
</dbReference>
<comment type="caution">
    <text evidence="4">The sequence shown here is derived from an EMBL/GenBank/DDBJ whole genome shotgun (WGS) entry which is preliminary data.</text>
</comment>
<dbReference type="InterPro" id="IPR056690">
    <property type="entry name" value="DUF7788"/>
</dbReference>
<sequence>MSYQMISNSSTQIISSADELRSDDVEISNDLSDAILDAILDAKSIGLNIRRRVGKFWIPSDKIWMIYDPCMTSKWRDADTASRFQAFLRKRREDEKAAARVRRHASADRRRELVNSHRSDEKGEVITQVVCLFVDGLLEELKVAHAQGETEWEVLGNQSVGGLSAKWCPTPGGMHDKALGLAALIREKLLERLSEEENRGLREELLRCTALRVQESAVPLEHVGLQRDVLTPLRKLAEIPEHFIGASRGQGVHYSRMSSRCRLLFGQKASLLRKVQESTDTSAKVNVGALAPHEVVLKAVRARSAVDTLEAGLQWQGLVESCKPTTGRLIIPMCDVSGSMCCGCGGQTDASCMDQRILTFSENPDFVDLKGEHSNLNLDVETIRGASSVEEISALIPNLADRVNKLRGSNWGMSTNFFKAAERICDVIQEHNLAAEDVGCLELVVFSDMEFDQAQYGSNSDQKTMLQKIQQLFVRRFGSAIQPPKIVFWNLRASISGSGIVQSADEDGVALLSGLSSGLLRKYLSWDLSVETPLPGSDEQFQEERESTMNPTKAMLACLEDPLYETLKLENDLADWKVLVTEEEIMRRAEMVVGENGEIVHMSNSSALVAFFFEAVPSIQAYDLENWLEAAITENPKVALKLLFNLGSVRKNAAGKADRDNFQAALLWLFRKWPHTYLLNVRCIAKFTSLKEALNSVMFIMYEGQLENDPDNFALFSLEGQRMSLQQHQDRNYLRDNRARRHKKKLNRLMLWSDFARSEGRVLFGDLRTEVCWGHLEKKLCIEELKKKKVIGWHLFDEEDPVLLDEEDPVLENLWEMKERLSREREARLAQKKKARSKETVKRGKRTKQNNDAVDTQTDFRL</sequence>
<gene>
    <name evidence="4" type="ORF">QTG54_003658</name>
</gene>
<feature type="domain" description="DUF2828" evidence="2">
    <location>
        <begin position="81"/>
        <end position="323"/>
    </location>
</feature>
<feature type="domain" description="DUF2828" evidence="2">
    <location>
        <begin position="595"/>
        <end position="855"/>
    </location>
</feature>
<evidence type="ECO:0000313" key="5">
    <source>
        <dbReference type="Proteomes" id="UP001224775"/>
    </source>
</evidence>
<accession>A0AAD8YFS3</accession>
<organism evidence="4 5">
    <name type="scientific">Skeletonema marinoi</name>
    <dbReference type="NCBI Taxonomy" id="267567"/>
    <lineage>
        <taxon>Eukaryota</taxon>
        <taxon>Sar</taxon>
        <taxon>Stramenopiles</taxon>
        <taxon>Ochrophyta</taxon>
        <taxon>Bacillariophyta</taxon>
        <taxon>Coscinodiscophyceae</taxon>
        <taxon>Thalassiosirophycidae</taxon>
        <taxon>Thalassiosirales</taxon>
        <taxon>Skeletonemataceae</taxon>
        <taxon>Skeletonema</taxon>
        <taxon>Skeletonema marinoi-dohrnii complex</taxon>
    </lineage>
</organism>
<evidence type="ECO:0000256" key="1">
    <source>
        <dbReference type="SAM" id="MobiDB-lite"/>
    </source>
</evidence>
<protein>
    <submittedName>
        <fullName evidence="4">DUF2828 domain-containing protein</fullName>
    </submittedName>
</protein>
<dbReference type="PANTHER" id="PTHR31373:SF27">
    <property type="entry name" value="TROVE DOMAIN-CONTAINING PROTEIN"/>
    <property type="match status" value="1"/>
</dbReference>
<name>A0AAD8YFS3_9STRA</name>
<feature type="domain" description="DUF7788" evidence="3">
    <location>
        <begin position="380"/>
        <end position="556"/>
    </location>
</feature>
<keyword evidence="5" id="KW-1185">Reference proteome</keyword>
<dbReference type="AlphaFoldDB" id="A0AAD8YFS3"/>
<evidence type="ECO:0000259" key="3">
    <source>
        <dbReference type="Pfam" id="PF25043"/>
    </source>
</evidence>
<reference evidence="4" key="1">
    <citation type="submission" date="2023-06" db="EMBL/GenBank/DDBJ databases">
        <title>Survivors Of The Sea: Transcriptome response of Skeletonema marinoi to long-term dormancy.</title>
        <authorList>
            <person name="Pinder M.I.M."/>
            <person name="Kourtchenko O."/>
            <person name="Robertson E.K."/>
            <person name="Larsson T."/>
            <person name="Maumus F."/>
            <person name="Osuna-Cruz C.M."/>
            <person name="Vancaester E."/>
            <person name="Stenow R."/>
            <person name="Vandepoele K."/>
            <person name="Ploug H."/>
            <person name="Bruchert V."/>
            <person name="Godhe A."/>
            <person name="Topel M."/>
        </authorList>
    </citation>
    <scope>NUCLEOTIDE SEQUENCE</scope>
    <source>
        <strain evidence="4">R05AC</strain>
    </source>
</reference>